<accession>A0A7C4AH88</accession>
<dbReference type="InterPro" id="IPR025524">
    <property type="entry name" value="DUF4412"/>
</dbReference>
<feature type="region of interest" description="Disordered" evidence="1">
    <location>
        <begin position="19"/>
        <end position="88"/>
    </location>
</feature>
<organism evidence="3">
    <name type="scientific">Fundidesulfovibrio putealis</name>
    <dbReference type="NCBI Taxonomy" id="270496"/>
    <lineage>
        <taxon>Bacteria</taxon>
        <taxon>Pseudomonadati</taxon>
        <taxon>Thermodesulfobacteriota</taxon>
        <taxon>Desulfovibrionia</taxon>
        <taxon>Desulfovibrionales</taxon>
        <taxon>Desulfovibrionaceae</taxon>
        <taxon>Fundidesulfovibrio</taxon>
    </lineage>
</organism>
<dbReference type="Pfam" id="PF14371">
    <property type="entry name" value="DUF4412"/>
    <property type="match status" value="1"/>
</dbReference>
<feature type="compositionally biased region" description="Basic residues" evidence="1">
    <location>
        <begin position="40"/>
        <end position="50"/>
    </location>
</feature>
<reference evidence="3" key="1">
    <citation type="journal article" date="2020" name="mSystems">
        <title>Genome- and Community-Level Interaction Insights into Carbon Utilization and Element Cycling Functions of Hydrothermarchaeota in Hydrothermal Sediment.</title>
        <authorList>
            <person name="Zhou Z."/>
            <person name="Liu Y."/>
            <person name="Xu W."/>
            <person name="Pan J."/>
            <person name="Luo Z.H."/>
            <person name="Li M."/>
        </authorList>
    </citation>
    <scope>NUCLEOTIDE SEQUENCE [LARGE SCALE GENOMIC DNA]</scope>
    <source>
        <strain evidence="3">SpSt-413</strain>
    </source>
</reference>
<comment type="caution">
    <text evidence="3">The sequence shown here is derived from an EMBL/GenBank/DDBJ whole genome shotgun (WGS) entry which is preliminary data.</text>
</comment>
<evidence type="ECO:0000313" key="3">
    <source>
        <dbReference type="EMBL" id="HGG92677.1"/>
    </source>
</evidence>
<gene>
    <name evidence="3" type="ORF">ENR59_06960</name>
</gene>
<evidence type="ECO:0000256" key="1">
    <source>
        <dbReference type="SAM" id="MobiDB-lite"/>
    </source>
</evidence>
<dbReference type="EMBL" id="DSRP01000480">
    <property type="protein sequence ID" value="HGG92677.1"/>
    <property type="molecule type" value="Genomic_DNA"/>
</dbReference>
<evidence type="ECO:0000259" key="2">
    <source>
        <dbReference type="Pfam" id="PF14371"/>
    </source>
</evidence>
<dbReference type="AlphaFoldDB" id="A0A7C4AH88"/>
<protein>
    <submittedName>
        <fullName evidence="3">DUF4412 domain-containing protein</fullName>
    </submittedName>
</protein>
<name>A0A7C4AH88_9BACT</name>
<feature type="domain" description="DUF4412" evidence="2">
    <location>
        <begin position="145"/>
        <end position="227"/>
    </location>
</feature>
<proteinExistence type="predicted"/>
<sequence length="301" mass="32163">MFCADGLGVRERVTAGSQPAYALPGDCQTKRPSGREGRGARPRAGRRKARGASAWTTPGPGRTVPPAYRTGPPVQRAGSARPRGTGARPQILAIGSDGVKKTSTILTRALLALAVLALGLTQAAAADFTADVTRSVNGQPQGGGKIFVRGSTMRMETVLGGARQVMITDTATNKAFLLQPRTMRYMEIPLDPASMGPEALKDGHADLGRWRVLGTETVEGWECEKRVFDFKDRGGQGEMTAWFALKLGHPIKSLVKDGENTLSTQYRNIRQGDVDPGLFAIPRGYEKLVMPAMPGAPGRKP</sequence>